<accession>A0A852Z3W0</accession>
<proteinExistence type="predicted"/>
<dbReference type="EMBL" id="JACBZH010000001">
    <property type="protein sequence ID" value="NYH87664.1"/>
    <property type="molecule type" value="Genomic_DNA"/>
</dbReference>
<name>A0A852Z3W0_9ACTN</name>
<dbReference type="Proteomes" id="UP000579605">
    <property type="component" value="Unassembled WGS sequence"/>
</dbReference>
<organism evidence="2 3">
    <name type="scientific">Actinopolymorpha rutila</name>
    <dbReference type="NCBI Taxonomy" id="446787"/>
    <lineage>
        <taxon>Bacteria</taxon>
        <taxon>Bacillati</taxon>
        <taxon>Actinomycetota</taxon>
        <taxon>Actinomycetes</taxon>
        <taxon>Propionibacteriales</taxon>
        <taxon>Actinopolymorphaceae</taxon>
        <taxon>Actinopolymorpha</taxon>
    </lineage>
</organism>
<keyword evidence="1" id="KW-0472">Membrane</keyword>
<dbReference type="RefSeq" id="WP_272955865.1">
    <property type="nucleotide sequence ID" value="NZ_BAAARR010000034.1"/>
</dbReference>
<keyword evidence="1" id="KW-1133">Transmembrane helix</keyword>
<comment type="caution">
    <text evidence="2">The sequence shown here is derived from an EMBL/GenBank/DDBJ whole genome shotgun (WGS) entry which is preliminary data.</text>
</comment>
<evidence type="ECO:0000313" key="3">
    <source>
        <dbReference type="Proteomes" id="UP000579605"/>
    </source>
</evidence>
<evidence type="ECO:0000256" key="1">
    <source>
        <dbReference type="SAM" id="Phobius"/>
    </source>
</evidence>
<gene>
    <name evidence="2" type="ORF">F4554_000302</name>
</gene>
<feature type="transmembrane region" description="Helical" evidence="1">
    <location>
        <begin position="6"/>
        <end position="24"/>
    </location>
</feature>
<dbReference type="AlphaFoldDB" id="A0A852Z3W0"/>
<reference evidence="2 3" key="1">
    <citation type="submission" date="2020-07" db="EMBL/GenBank/DDBJ databases">
        <title>Sequencing the genomes of 1000 actinobacteria strains.</title>
        <authorList>
            <person name="Klenk H.-P."/>
        </authorList>
    </citation>
    <scope>NUCLEOTIDE SEQUENCE [LARGE SCALE GENOMIC DNA]</scope>
    <source>
        <strain evidence="2 3">DSM 18448</strain>
    </source>
</reference>
<sequence length="42" mass="4924">MLFEEYPILLLAVVIVVVEVWLRVREPLFHLIARAFGRGTTR</sequence>
<protein>
    <submittedName>
        <fullName evidence="2">Uncharacterized protein</fullName>
    </submittedName>
</protein>
<keyword evidence="1" id="KW-0812">Transmembrane</keyword>
<evidence type="ECO:0000313" key="2">
    <source>
        <dbReference type="EMBL" id="NYH87664.1"/>
    </source>
</evidence>
<keyword evidence="3" id="KW-1185">Reference proteome</keyword>